<feature type="region of interest" description="Disordered" evidence="4">
    <location>
        <begin position="273"/>
        <end position="294"/>
    </location>
</feature>
<comment type="caution">
    <text evidence="5">The sequence shown here is derived from an EMBL/GenBank/DDBJ whole genome shotgun (WGS) entry which is preliminary data.</text>
</comment>
<dbReference type="Proteomes" id="UP001438707">
    <property type="component" value="Unassembled WGS sequence"/>
</dbReference>
<reference evidence="5 6" key="1">
    <citation type="journal article" date="2024" name="Nat. Commun.">
        <title>Phylogenomics reveals the evolutionary origins of lichenization in chlorophyte algae.</title>
        <authorList>
            <person name="Puginier C."/>
            <person name="Libourel C."/>
            <person name="Otte J."/>
            <person name="Skaloud P."/>
            <person name="Haon M."/>
            <person name="Grisel S."/>
            <person name="Petersen M."/>
            <person name="Berrin J.G."/>
            <person name="Delaux P.M."/>
            <person name="Dal Grande F."/>
            <person name="Keller J."/>
        </authorList>
    </citation>
    <scope>NUCLEOTIDE SEQUENCE [LARGE SCALE GENOMIC DNA]</scope>
    <source>
        <strain evidence="5 6">SAG 2145</strain>
    </source>
</reference>
<evidence type="ECO:0000313" key="6">
    <source>
        <dbReference type="Proteomes" id="UP001438707"/>
    </source>
</evidence>
<protein>
    <submittedName>
        <fullName evidence="5">Uncharacterized protein</fullName>
    </submittedName>
</protein>
<dbReference type="GO" id="GO:0009507">
    <property type="term" value="C:chloroplast"/>
    <property type="evidence" value="ECO:0007669"/>
    <property type="project" value="UniProtKB-SubCell"/>
</dbReference>
<dbReference type="EMBL" id="JALJOS010000024">
    <property type="protein sequence ID" value="KAK9825515.1"/>
    <property type="molecule type" value="Genomic_DNA"/>
</dbReference>
<dbReference type="PANTHER" id="PTHR33926">
    <property type="entry name" value="PROTEIN TIC 22, CHLOROPLASTIC"/>
    <property type="match status" value="1"/>
</dbReference>
<dbReference type="Gene3D" id="3.40.1350.100">
    <property type="match status" value="1"/>
</dbReference>
<dbReference type="GO" id="GO:0015031">
    <property type="term" value="P:protein transport"/>
    <property type="evidence" value="ECO:0007669"/>
    <property type="project" value="InterPro"/>
</dbReference>
<evidence type="ECO:0000256" key="1">
    <source>
        <dbReference type="ARBA" id="ARBA00004229"/>
    </source>
</evidence>
<evidence type="ECO:0000256" key="4">
    <source>
        <dbReference type="SAM" id="MobiDB-lite"/>
    </source>
</evidence>
<name>A0AAW1QW58_9CHLO</name>
<proteinExistence type="predicted"/>
<organism evidence="5 6">
    <name type="scientific">Apatococcus lobatus</name>
    <dbReference type="NCBI Taxonomy" id="904363"/>
    <lineage>
        <taxon>Eukaryota</taxon>
        <taxon>Viridiplantae</taxon>
        <taxon>Chlorophyta</taxon>
        <taxon>core chlorophytes</taxon>
        <taxon>Trebouxiophyceae</taxon>
        <taxon>Chlorellales</taxon>
        <taxon>Chlorellaceae</taxon>
        <taxon>Apatococcus</taxon>
    </lineage>
</organism>
<keyword evidence="6" id="KW-1185">Reference proteome</keyword>
<dbReference type="InterPro" id="IPR007378">
    <property type="entry name" value="Tic22-like"/>
</dbReference>
<dbReference type="AlphaFoldDB" id="A0AAW1QW58"/>
<evidence type="ECO:0000256" key="2">
    <source>
        <dbReference type="ARBA" id="ARBA00022528"/>
    </source>
</evidence>
<evidence type="ECO:0000313" key="5">
    <source>
        <dbReference type="EMBL" id="KAK9825515.1"/>
    </source>
</evidence>
<sequence length="358" mass="38887">MSDPPWAAPLAAVGQGLQNLQREAQKHIGAFTHHAQQAGAAISRTAQHNLQGLLQQQPNLPELASVSLATSNACARRLQPQPVADVAMIPTEVAARLASVPVYTVADKNNQFVLVTGEGAEANKQMGIFFMAEDDARALIEKLKKEHPKLGKQSQVWALTLDKVYATFGVSAPEQTQNVCFRFLPDMKQVNNAMQLYKQNGIDANAFQGVPVFQAEGLTVNSEGGRQTPLFLSKEDLDKAIHAAFSQREAYQQEQTDAKHKRAIEELETAKAKMDEASGRRGKRQARQDVEKAEERVKKYDERMASIGAAALPSVEIGSLEEIIASMEADQSGTWSSVMFVPPGVMGDGIVGAQPLNS</sequence>
<accession>A0AAW1QW58</accession>
<keyword evidence="3" id="KW-0934">Plastid</keyword>
<dbReference type="PANTHER" id="PTHR33926:SF4">
    <property type="entry name" value="PROTEIN TIC 22, CHLOROPLASTIC"/>
    <property type="match status" value="1"/>
</dbReference>
<comment type="subcellular location">
    <subcellularLocation>
        <location evidence="1">Plastid</location>
        <location evidence="1">Chloroplast</location>
    </subcellularLocation>
</comment>
<dbReference type="Pfam" id="PF04278">
    <property type="entry name" value="Tic22"/>
    <property type="match status" value="2"/>
</dbReference>
<evidence type="ECO:0000256" key="3">
    <source>
        <dbReference type="ARBA" id="ARBA00022640"/>
    </source>
</evidence>
<gene>
    <name evidence="5" type="ORF">WJX74_003159</name>
</gene>
<keyword evidence="2" id="KW-0150">Chloroplast</keyword>